<evidence type="ECO:0000256" key="1">
    <source>
        <dbReference type="SAM" id="Phobius"/>
    </source>
</evidence>
<feature type="domain" description="FecR protein" evidence="2">
    <location>
        <begin position="73"/>
        <end position="170"/>
    </location>
</feature>
<dbReference type="InterPro" id="IPR006860">
    <property type="entry name" value="FecR"/>
</dbReference>
<protein>
    <recommendedName>
        <fullName evidence="2">FecR protein domain-containing protein</fullName>
    </recommendedName>
</protein>
<comment type="caution">
    <text evidence="3">The sequence shown here is derived from an EMBL/GenBank/DDBJ whole genome shotgun (WGS) entry which is preliminary data.</text>
</comment>
<feature type="transmembrane region" description="Helical" evidence="1">
    <location>
        <begin position="7"/>
        <end position="26"/>
    </location>
</feature>
<keyword evidence="1" id="KW-0812">Transmembrane</keyword>
<dbReference type="PANTHER" id="PTHR38731:SF3">
    <property type="entry name" value="BLL6125 PROTEIN"/>
    <property type="match status" value="1"/>
</dbReference>
<evidence type="ECO:0000313" key="4">
    <source>
        <dbReference type="Proteomes" id="UP000245533"/>
    </source>
</evidence>
<evidence type="ECO:0000259" key="2">
    <source>
        <dbReference type="Pfam" id="PF04773"/>
    </source>
</evidence>
<accession>A0A316TSU4</accession>
<keyword evidence="1" id="KW-0472">Membrane</keyword>
<evidence type="ECO:0000313" key="3">
    <source>
        <dbReference type="EMBL" id="PWN05334.1"/>
    </source>
</evidence>
<keyword evidence="4" id="KW-1185">Reference proteome</keyword>
<dbReference type="PANTHER" id="PTHR38731">
    <property type="entry name" value="LIPL45-RELATED LIPOPROTEIN-RELATED"/>
    <property type="match status" value="1"/>
</dbReference>
<dbReference type="OrthoDB" id="1524163at2"/>
<reference evidence="3 4" key="1">
    <citation type="submission" date="2018-05" db="EMBL/GenBank/DDBJ databases">
        <title>Rhodohalobacter halophilus gen. nov., sp. nov., a moderately halophilic member of the family Balneolaceae.</title>
        <authorList>
            <person name="Liu Z.-W."/>
        </authorList>
    </citation>
    <scope>NUCLEOTIDE SEQUENCE [LARGE SCALE GENOMIC DNA]</scope>
    <source>
        <strain evidence="3 4">8A47</strain>
    </source>
</reference>
<dbReference type="AlphaFoldDB" id="A0A316TSU4"/>
<dbReference type="Gene3D" id="2.60.120.1440">
    <property type="match status" value="1"/>
</dbReference>
<sequence length="255" mass="28319">MENKNKGLLGFAVVVIAAIVAIIYMIPEESVDLTTENAEDEIAYVRRYVPSVTVSNITADTIQTVGQPLVSGDTLTTNQSGYAMLLFLDETVARVSPSSQMVIRSSLNEQRNLNLRTQISLAIGGLFMDVQRGTDKEFEVTTSNTVASVKGTKFGVNADGYVWVEEGEVEVEVRSTGELITLNDMEFVRITDDGSPESGALTEEELEDLTSVYQILESDLIERQMRLQFRNQQGDTLDEDLRIFEQENGEDENQD</sequence>
<dbReference type="EMBL" id="QGGB01000010">
    <property type="protein sequence ID" value="PWN05334.1"/>
    <property type="molecule type" value="Genomic_DNA"/>
</dbReference>
<name>A0A316TSU4_9BACT</name>
<dbReference type="RefSeq" id="WP_109647890.1">
    <property type="nucleotide sequence ID" value="NZ_QGGB01000010.1"/>
</dbReference>
<dbReference type="Proteomes" id="UP000245533">
    <property type="component" value="Unassembled WGS sequence"/>
</dbReference>
<keyword evidence="1" id="KW-1133">Transmembrane helix</keyword>
<gene>
    <name evidence="3" type="ORF">DDZ15_14805</name>
</gene>
<organism evidence="3 4">
    <name type="scientific">Rhodohalobacter mucosus</name>
    <dbReference type="NCBI Taxonomy" id="2079485"/>
    <lineage>
        <taxon>Bacteria</taxon>
        <taxon>Pseudomonadati</taxon>
        <taxon>Balneolota</taxon>
        <taxon>Balneolia</taxon>
        <taxon>Balneolales</taxon>
        <taxon>Balneolaceae</taxon>
        <taxon>Rhodohalobacter</taxon>
    </lineage>
</organism>
<proteinExistence type="predicted"/>
<dbReference type="Pfam" id="PF04773">
    <property type="entry name" value="FecR"/>
    <property type="match status" value="1"/>
</dbReference>